<evidence type="ECO:0000313" key="2">
    <source>
        <dbReference type="Proteomes" id="UP000249754"/>
    </source>
</evidence>
<gene>
    <name evidence="1" type="ORF">LY11_00403</name>
</gene>
<reference evidence="1 2" key="1">
    <citation type="submission" date="2018-06" db="EMBL/GenBank/DDBJ databases">
        <title>Genomic Encyclopedia of Archaeal and Bacterial Type Strains, Phase II (KMG-II): from individual species to whole genera.</title>
        <authorList>
            <person name="Goeker M."/>
        </authorList>
    </citation>
    <scope>NUCLEOTIDE SEQUENCE [LARGE SCALE GENOMIC DNA]</scope>
    <source>
        <strain evidence="1 2">DSM 14825</strain>
    </source>
</reference>
<comment type="caution">
    <text evidence="1">The sequence shown here is derived from an EMBL/GenBank/DDBJ whole genome shotgun (WGS) entry which is preliminary data.</text>
</comment>
<dbReference type="EMBL" id="QLLR01000001">
    <property type="protein sequence ID" value="RAJ37327.1"/>
    <property type="molecule type" value="Genomic_DNA"/>
</dbReference>
<proteinExistence type="predicted"/>
<evidence type="ECO:0000313" key="1">
    <source>
        <dbReference type="EMBL" id="RAJ37327.1"/>
    </source>
</evidence>
<dbReference type="Proteomes" id="UP000249754">
    <property type="component" value="Unassembled WGS sequence"/>
</dbReference>
<accession>A0A327THK7</accession>
<name>A0A327THK7_9SPHI</name>
<dbReference type="RefSeq" id="WP_111632043.1">
    <property type="nucleotide sequence ID" value="NZ_QLLR01000001.1"/>
</dbReference>
<sequence>MKILKKHNTLLQYSINLLYFEKNSELKQTQYTSSHWTMGAENSLLLQYDIFFYAKNPITNECFVNYHNRFDLQCIIEDIVVDAEEVVKFKEIINVSAQLFLMQNTKDYYYLLNFNEMNLTSDNNQNPTRLSGIDLEIKSVKKAMGISPI</sequence>
<protein>
    <submittedName>
        <fullName evidence="1">Uncharacterized protein</fullName>
    </submittedName>
</protein>
<organism evidence="1 2">
    <name type="scientific">Pedobacter cryoconitis</name>
    <dbReference type="NCBI Taxonomy" id="188932"/>
    <lineage>
        <taxon>Bacteria</taxon>
        <taxon>Pseudomonadati</taxon>
        <taxon>Bacteroidota</taxon>
        <taxon>Sphingobacteriia</taxon>
        <taxon>Sphingobacteriales</taxon>
        <taxon>Sphingobacteriaceae</taxon>
        <taxon>Pedobacter</taxon>
    </lineage>
</organism>
<dbReference type="AlphaFoldDB" id="A0A327THK7"/>